<feature type="region of interest" description="Disordered" evidence="1">
    <location>
        <begin position="74"/>
        <end position="98"/>
    </location>
</feature>
<dbReference type="AlphaFoldDB" id="A0A4Z2ITJ8"/>
<proteinExistence type="predicted"/>
<organism evidence="2 3">
    <name type="scientific">Liparis tanakae</name>
    <name type="common">Tanaka's snailfish</name>
    <dbReference type="NCBI Taxonomy" id="230148"/>
    <lineage>
        <taxon>Eukaryota</taxon>
        <taxon>Metazoa</taxon>
        <taxon>Chordata</taxon>
        <taxon>Craniata</taxon>
        <taxon>Vertebrata</taxon>
        <taxon>Euteleostomi</taxon>
        <taxon>Actinopterygii</taxon>
        <taxon>Neopterygii</taxon>
        <taxon>Teleostei</taxon>
        <taxon>Neoteleostei</taxon>
        <taxon>Acanthomorphata</taxon>
        <taxon>Eupercaria</taxon>
        <taxon>Perciformes</taxon>
        <taxon>Cottioidei</taxon>
        <taxon>Cottales</taxon>
        <taxon>Liparidae</taxon>
        <taxon>Liparis</taxon>
    </lineage>
</organism>
<sequence>MTGQDRALRNVPPTQSPEPGGSRRCSPTPRTFFSALCPERRAQPRLPADVSSWGSECLESRCLTASGAAAAAAAAGQGPRRWPPARLGGPPHRHRGEGISAGFTRRTLLFLSPGENVKEELNKRKVCDMMEVEGVDGGGGGGWGTRVLERGEGQWSCCRCDVTQTAD</sequence>
<dbReference type="Proteomes" id="UP000314294">
    <property type="component" value="Unassembled WGS sequence"/>
</dbReference>
<gene>
    <name evidence="2" type="ORF">EYF80_008385</name>
</gene>
<protein>
    <submittedName>
        <fullName evidence="2">Uncharacterized protein</fullName>
    </submittedName>
</protein>
<accession>A0A4Z2ITJ8</accession>
<comment type="caution">
    <text evidence="2">The sequence shown here is derived from an EMBL/GenBank/DDBJ whole genome shotgun (WGS) entry which is preliminary data.</text>
</comment>
<dbReference type="EMBL" id="SRLO01000047">
    <property type="protein sequence ID" value="TNN81329.1"/>
    <property type="molecule type" value="Genomic_DNA"/>
</dbReference>
<keyword evidence="3" id="KW-1185">Reference proteome</keyword>
<reference evidence="2 3" key="1">
    <citation type="submission" date="2019-03" db="EMBL/GenBank/DDBJ databases">
        <title>First draft genome of Liparis tanakae, snailfish: a comprehensive survey of snailfish specific genes.</title>
        <authorList>
            <person name="Kim W."/>
            <person name="Song I."/>
            <person name="Jeong J.-H."/>
            <person name="Kim D."/>
            <person name="Kim S."/>
            <person name="Ryu S."/>
            <person name="Song J.Y."/>
            <person name="Lee S.K."/>
        </authorList>
    </citation>
    <scope>NUCLEOTIDE SEQUENCE [LARGE SCALE GENOMIC DNA]</scope>
    <source>
        <tissue evidence="2">Muscle</tissue>
    </source>
</reference>
<feature type="compositionally biased region" description="Low complexity" evidence="1">
    <location>
        <begin position="74"/>
        <end position="86"/>
    </location>
</feature>
<evidence type="ECO:0000313" key="2">
    <source>
        <dbReference type="EMBL" id="TNN81329.1"/>
    </source>
</evidence>
<feature type="region of interest" description="Disordered" evidence="1">
    <location>
        <begin position="1"/>
        <end position="31"/>
    </location>
</feature>
<evidence type="ECO:0000256" key="1">
    <source>
        <dbReference type="SAM" id="MobiDB-lite"/>
    </source>
</evidence>
<evidence type="ECO:0000313" key="3">
    <source>
        <dbReference type="Proteomes" id="UP000314294"/>
    </source>
</evidence>
<name>A0A4Z2ITJ8_9TELE</name>